<evidence type="ECO:0000313" key="12">
    <source>
        <dbReference type="EMBL" id="TPX77969.1"/>
    </source>
</evidence>
<keyword evidence="2 10" id="KW-0812">Transmembrane</keyword>
<evidence type="ECO:0000256" key="7">
    <source>
        <dbReference type="ARBA" id="ARBA00023180"/>
    </source>
</evidence>
<dbReference type="InterPro" id="IPR001828">
    <property type="entry name" value="ANF_lig-bd_rcpt"/>
</dbReference>
<dbReference type="Proteomes" id="UP000320333">
    <property type="component" value="Unassembled WGS sequence"/>
</dbReference>
<keyword evidence="3 10" id="KW-1133">Transmembrane helix</keyword>
<keyword evidence="13" id="KW-1185">Reference proteome</keyword>
<dbReference type="STRING" id="246404.A0A507FNH3"/>
<evidence type="ECO:0000256" key="2">
    <source>
        <dbReference type="ARBA" id="ARBA00022692"/>
    </source>
</evidence>
<evidence type="ECO:0000256" key="6">
    <source>
        <dbReference type="ARBA" id="ARBA00023170"/>
    </source>
</evidence>
<dbReference type="Gene3D" id="3.40.50.2300">
    <property type="match status" value="2"/>
</dbReference>
<evidence type="ECO:0000259" key="11">
    <source>
        <dbReference type="Pfam" id="PF01094"/>
    </source>
</evidence>
<keyword evidence="8" id="KW-0807">Transducer</keyword>
<feature type="transmembrane region" description="Helical" evidence="10">
    <location>
        <begin position="721"/>
        <end position="744"/>
    </location>
</feature>
<proteinExistence type="predicted"/>
<comment type="subcellular location">
    <subcellularLocation>
        <location evidence="1">Membrane</location>
        <topology evidence="1">Multi-pass membrane protein</topology>
    </subcellularLocation>
</comment>
<evidence type="ECO:0000256" key="9">
    <source>
        <dbReference type="SAM" id="MobiDB-lite"/>
    </source>
</evidence>
<keyword evidence="7" id="KW-0325">Glycoprotein</keyword>
<evidence type="ECO:0000256" key="1">
    <source>
        <dbReference type="ARBA" id="ARBA00004141"/>
    </source>
</evidence>
<dbReference type="GO" id="GO:0004965">
    <property type="term" value="F:G protein-coupled GABA receptor activity"/>
    <property type="evidence" value="ECO:0007669"/>
    <property type="project" value="InterPro"/>
</dbReference>
<dbReference type="GO" id="GO:0038039">
    <property type="term" value="C:G protein-coupled receptor heterodimeric complex"/>
    <property type="evidence" value="ECO:0007669"/>
    <property type="project" value="TreeGrafter"/>
</dbReference>
<feature type="transmembrane region" description="Helical" evidence="10">
    <location>
        <begin position="684"/>
        <end position="709"/>
    </location>
</feature>
<evidence type="ECO:0000256" key="5">
    <source>
        <dbReference type="ARBA" id="ARBA00023136"/>
    </source>
</evidence>
<dbReference type="PRINTS" id="PR00248">
    <property type="entry name" value="GPCRMGR"/>
</dbReference>
<sequence>MRNKCGNVIMTTIRTQIPTTDPMTASAKTDPTAIIAVCEVAAVTADVIGSTGCAEGEEDVLTVNELDDALVLREGSDVSEFDVDRGYVVVRWLVVVAGAGGLVVLGGAEEGSSDVGGGGGISDEEERVVAVVVSGAREDAVKLEAVVGICEVDILNLINILFFEPCKFRLCKKPVQTVDNPTYGQTSEIYSTKMKNKRRTLHAMLLFALIATTSALKDTNITLGFVSSYCAIDHQIFNSSLVTNFSEPLSPWISYMRLSGFIYYNDIAMLLAVQEVNSSPTILPDVHVNVKRFTDCGPWYPNAENLYNGNSEGYATAVMASDINDVHKDVIGLISNQWSTTANGPAEIMSYTQIPYCAAQSTSPRFSDKNKYPYFWRTVPSLGLGEHIVQLLKSWNVNRVSMVVQADDDMSYRFGVDISKTLLKHRFNMLTVVNIHTDLDSATVQDATLSLKRADARYIIVSGQTNFVAGVIYALGKQGLFGPNIVWITYMTPQPGGDPLEMFGADFYKYMEGIIFLLPLPADNSNPKFKKEYLRIQEATSTNMTISDFQVYFIIQAAYDCAMMMLLGFDKLLKENKKSFTPKMLAERKLQRHMNYTLFQDLGYDGVTLKGMRLTDGGDLALPYQFQYFTGKLFETVAFGQTNIKATAFTSYAGVQPKFSGGSSTPPADGATQLVEQVYSSDSLAMGVLIALAIIGILVALGFFGFVCLNRDHKVVKSMSIPESLFIVIGSLLCYIHMLLFLGAPSREILLAVWTKDYQFQTLQIVSDNKTRKTCGHLNSVSSSFCYNVAIFLCLIPTIYLVQKVSMPNFNETYSLVYTLLIVGISVGITLISKTNIYTDLVQGVLTWVSATSVLTLVIGSRILEVYLDPAKPPKVKSTRENQTFSSIRSQQQPSSARQDSKAATGRESVTAAMKESSGTVEESVKTKPSTRDGFLQFHGASNRPKSSILQSTAGVKKDEKSTKTDHYKFHIFSKAQRLIPCKTSATSSWNLARVELHDLRDGELSWIALNFQSSVLNCIISRGAVYVAVQDSFVFIRMNKTLTKKSKKKGAGKEANRSTRVKFTLQFEFADKDTAIVFATEVQETLASMSKKEES</sequence>
<protein>
    <recommendedName>
        <fullName evidence="11">Receptor ligand binding region domain-containing protein</fullName>
    </recommendedName>
</protein>
<organism evidence="12 13">
    <name type="scientific">Chytriomyces confervae</name>
    <dbReference type="NCBI Taxonomy" id="246404"/>
    <lineage>
        <taxon>Eukaryota</taxon>
        <taxon>Fungi</taxon>
        <taxon>Fungi incertae sedis</taxon>
        <taxon>Chytridiomycota</taxon>
        <taxon>Chytridiomycota incertae sedis</taxon>
        <taxon>Chytridiomycetes</taxon>
        <taxon>Chytridiales</taxon>
        <taxon>Chytriomycetaceae</taxon>
        <taxon>Chytriomyces</taxon>
    </lineage>
</organism>
<feature type="transmembrane region" description="Helical" evidence="10">
    <location>
        <begin position="781"/>
        <end position="802"/>
    </location>
</feature>
<dbReference type="InterPro" id="IPR002455">
    <property type="entry name" value="GPCR3_GABA-B"/>
</dbReference>
<comment type="caution">
    <text evidence="12">The sequence shown here is derived from an EMBL/GenBank/DDBJ whole genome shotgun (WGS) entry which is preliminary data.</text>
</comment>
<evidence type="ECO:0000256" key="8">
    <source>
        <dbReference type="ARBA" id="ARBA00023224"/>
    </source>
</evidence>
<dbReference type="EMBL" id="QEAP01000011">
    <property type="protein sequence ID" value="TPX77969.1"/>
    <property type="molecule type" value="Genomic_DNA"/>
</dbReference>
<evidence type="ECO:0000256" key="4">
    <source>
        <dbReference type="ARBA" id="ARBA00023040"/>
    </source>
</evidence>
<dbReference type="PANTHER" id="PTHR10519:SF20">
    <property type="entry name" value="G-PROTEIN COUPLED RECEPTOR 156-RELATED"/>
    <property type="match status" value="1"/>
</dbReference>
<evidence type="ECO:0000256" key="10">
    <source>
        <dbReference type="SAM" id="Phobius"/>
    </source>
</evidence>
<feature type="transmembrane region" description="Helical" evidence="10">
    <location>
        <begin position="814"/>
        <end position="833"/>
    </location>
</feature>
<dbReference type="SUPFAM" id="SSF53822">
    <property type="entry name" value="Periplasmic binding protein-like I"/>
    <property type="match status" value="1"/>
</dbReference>
<accession>A0A507FNH3</accession>
<feature type="domain" description="Receptor ligand binding region" evidence="11">
    <location>
        <begin position="267"/>
        <end position="602"/>
    </location>
</feature>
<keyword evidence="5 10" id="KW-0472">Membrane</keyword>
<feature type="compositionally biased region" description="Polar residues" evidence="9">
    <location>
        <begin position="944"/>
        <end position="954"/>
    </location>
</feature>
<evidence type="ECO:0000313" key="13">
    <source>
        <dbReference type="Proteomes" id="UP000320333"/>
    </source>
</evidence>
<dbReference type="Pfam" id="PF01094">
    <property type="entry name" value="ANF_receptor"/>
    <property type="match status" value="1"/>
</dbReference>
<dbReference type="PANTHER" id="PTHR10519">
    <property type="entry name" value="GABA-B RECEPTOR"/>
    <property type="match status" value="1"/>
</dbReference>
<keyword evidence="6" id="KW-0675">Receptor</keyword>
<feature type="compositionally biased region" description="Polar residues" evidence="9">
    <location>
        <begin position="881"/>
        <end position="898"/>
    </location>
</feature>
<feature type="region of interest" description="Disordered" evidence="9">
    <location>
        <begin position="875"/>
        <end position="961"/>
    </location>
</feature>
<dbReference type="InterPro" id="IPR028082">
    <property type="entry name" value="Peripla_BP_I"/>
</dbReference>
<dbReference type="OrthoDB" id="5984008at2759"/>
<evidence type="ECO:0000256" key="3">
    <source>
        <dbReference type="ARBA" id="ARBA00022989"/>
    </source>
</evidence>
<name>A0A507FNH3_9FUNG</name>
<dbReference type="InterPro" id="IPR000337">
    <property type="entry name" value="GPCR_3"/>
</dbReference>
<reference evidence="12 13" key="1">
    <citation type="journal article" date="2019" name="Sci. Rep.">
        <title>Comparative genomics of chytrid fungi reveal insights into the obligate biotrophic and pathogenic lifestyle of Synchytrium endobioticum.</title>
        <authorList>
            <person name="van de Vossenberg B.T.L.H."/>
            <person name="Warris S."/>
            <person name="Nguyen H.D.T."/>
            <person name="van Gent-Pelzer M.P.E."/>
            <person name="Joly D.L."/>
            <person name="van de Geest H.C."/>
            <person name="Bonants P.J.M."/>
            <person name="Smith D.S."/>
            <person name="Levesque C.A."/>
            <person name="van der Lee T.A.J."/>
        </authorList>
    </citation>
    <scope>NUCLEOTIDE SEQUENCE [LARGE SCALE GENOMIC DNA]</scope>
    <source>
        <strain evidence="12 13">CBS 675.73</strain>
    </source>
</reference>
<keyword evidence="4" id="KW-0297">G-protein coupled receptor</keyword>
<gene>
    <name evidence="12" type="ORF">CcCBS67573_g00748</name>
</gene>
<dbReference type="AlphaFoldDB" id="A0A507FNH3"/>